<protein>
    <submittedName>
        <fullName evidence="1">N-acetylglucosaminyl deacetylase, LmbE family</fullName>
    </submittedName>
</protein>
<name>A0A1H8DWN8_9SPHN</name>
<dbReference type="PANTHER" id="PTHR12993:SF29">
    <property type="entry name" value="BLR3841 PROTEIN"/>
    <property type="match status" value="1"/>
</dbReference>
<proteinExistence type="predicted"/>
<dbReference type="AlphaFoldDB" id="A0A1H8DWN8"/>
<dbReference type="STRING" id="1166340.SAMN05192583_2064"/>
<sequence>MLRRAQPMAAGSAARSGGWLVLAPHPDDETLGAGGLIAGLCAARADVTVAFLTDGSGSHVGAPNWSPARIARVRAAEAGAALRTLGLDRPAVELGWSDASPFTPDSPEFERTVRRLVALCRRRRIRQVVASWQGDPHCDHEAAAWLAEVVARRLRTRPLFYAVWGWTVKDLDRRLSGVRVHALPATRWRGVQRVALEKHRTQLGGRITGAEQHFVLPRPMRRLVDATHTLLLELRDAA</sequence>
<gene>
    <name evidence="1" type="ORF">SAMN05192583_2064</name>
</gene>
<dbReference type="EMBL" id="FOCF01000004">
    <property type="protein sequence ID" value="SEN10948.1"/>
    <property type="molecule type" value="Genomic_DNA"/>
</dbReference>
<dbReference type="GO" id="GO:0016811">
    <property type="term" value="F:hydrolase activity, acting on carbon-nitrogen (but not peptide) bonds, in linear amides"/>
    <property type="evidence" value="ECO:0007669"/>
    <property type="project" value="TreeGrafter"/>
</dbReference>
<dbReference type="Gene3D" id="3.40.50.10320">
    <property type="entry name" value="LmbE-like"/>
    <property type="match status" value="1"/>
</dbReference>
<dbReference type="Pfam" id="PF02585">
    <property type="entry name" value="PIG-L"/>
    <property type="match status" value="1"/>
</dbReference>
<reference evidence="2" key="1">
    <citation type="submission" date="2016-10" db="EMBL/GenBank/DDBJ databases">
        <authorList>
            <person name="Varghese N."/>
            <person name="Submissions S."/>
        </authorList>
    </citation>
    <scope>NUCLEOTIDE SEQUENCE [LARGE SCALE GENOMIC DNA]</scope>
    <source>
        <strain evidence="2">S6-262</strain>
    </source>
</reference>
<dbReference type="InterPro" id="IPR024078">
    <property type="entry name" value="LmbE-like_dom_sf"/>
</dbReference>
<dbReference type="InterPro" id="IPR003737">
    <property type="entry name" value="GlcNAc_PI_deacetylase-related"/>
</dbReference>
<dbReference type="SUPFAM" id="SSF102588">
    <property type="entry name" value="LmbE-like"/>
    <property type="match status" value="1"/>
</dbReference>
<evidence type="ECO:0000313" key="1">
    <source>
        <dbReference type="EMBL" id="SEN10948.1"/>
    </source>
</evidence>
<organism evidence="1 2">
    <name type="scientific">Sphingomonas gellani</name>
    <dbReference type="NCBI Taxonomy" id="1166340"/>
    <lineage>
        <taxon>Bacteria</taxon>
        <taxon>Pseudomonadati</taxon>
        <taxon>Pseudomonadota</taxon>
        <taxon>Alphaproteobacteria</taxon>
        <taxon>Sphingomonadales</taxon>
        <taxon>Sphingomonadaceae</taxon>
        <taxon>Sphingomonas</taxon>
    </lineage>
</organism>
<accession>A0A1H8DWN8</accession>
<dbReference type="Proteomes" id="UP000199206">
    <property type="component" value="Unassembled WGS sequence"/>
</dbReference>
<keyword evidence="2" id="KW-1185">Reference proteome</keyword>
<evidence type="ECO:0000313" key="2">
    <source>
        <dbReference type="Proteomes" id="UP000199206"/>
    </source>
</evidence>
<dbReference type="PANTHER" id="PTHR12993">
    <property type="entry name" value="N-ACETYLGLUCOSAMINYL-PHOSPHATIDYLINOSITOL DE-N-ACETYLASE-RELATED"/>
    <property type="match status" value="1"/>
</dbReference>